<dbReference type="EMBL" id="LT969437">
    <property type="protein sequence ID" value="SOV19223.1"/>
    <property type="molecule type" value="Genomic_DNA"/>
</dbReference>
<evidence type="ECO:0000259" key="3">
    <source>
        <dbReference type="Pfam" id="PF03561"/>
    </source>
</evidence>
<feature type="domain" description="Allantoicase" evidence="3">
    <location>
        <begin position="106"/>
        <end position="183"/>
    </location>
</feature>
<dbReference type="SUPFAM" id="SSF49785">
    <property type="entry name" value="Galactose-binding domain-like"/>
    <property type="match status" value="2"/>
</dbReference>
<dbReference type="PANTHER" id="PTHR12045:SF3">
    <property type="entry name" value="INACTIVE ALLANTOICASE-RELATED"/>
    <property type="match status" value="1"/>
</dbReference>
<protein>
    <submittedName>
        <fullName evidence="4">Allantoicase, putative</fullName>
    </submittedName>
</protein>
<dbReference type="PANTHER" id="PTHR12045">
    <property type="entry name" value="ALLANTOICASE"/>
    <property type="match status" value="1"/>
</dbReference>
<evidence type="ECO:0000313" key="4">
    <source>
        <dbReference type="EMBL" id="SOV19223.1"/>
    </source>
</evidence>
<keyword evidence="5" id="KW-1185">Reference proteome</keyword>
<feature type="region of interest" description="Disordered" evidence="2">
    <location>
        <begin position="1"/>
        <end position="22"/>
    </location>
</feature>
<dbReference type="Pfam" id="PF03561">
    <property type="entry name" value="Allantoicase"/>
    <property type="match status" value="3"/>
</dbReference>
<evidence type="ECO:0000256" key="2">
    <source>
        <dbReference type="SAM" id="MobiDB-lite"/>
    </source>
</evidence>
<comment type="similarity">
    <text evidence="1">Belongs to the allantoicase family.</text>
</comment>
<dbReference type="Gene3D" id="2.60.120.260">
    <property type="entry name" value="Galactose-binding domain-like"/>
    <property type="match status" value="2"/>
</dbReference>
<organism evidence="4 5">
    <name type="scientific">Plasmodium gaboni</name>
    <dbReference type="NCBI Taxonomy" id="647221"/>
    <lineage>
        <taxon>Eukaryota</taxon>
        <taxon>Sar</taxon>
        <taxon>Alveolata</taxon>
        <taxon>Apicomplexa</taxon>
        <taxon>Aconoidasida</taxon>
        <taxon>Haemosporida</taxon>
        <taxon>Plasmodiidae</taxon>
        <taxon>Plasmodium</taxon>
        <taxon>Plasmodium (Laverania)</taxon>
    </lineage>
</organism>
<proteinExistence type="inferred from homology"/>
<dbReference type="InterPro" id="IPR005164">
    <property type="entry name" value="Allantoicase"/>
</dbReference>
<name>A0ABY1UUZ5_9APIC</name>
<evidence type="ECO:0000256" key="1">
    <source>
        <dbReference type="ARBA" id="ARBA00009242"/>
    </source>
</evidence>
<gene>
    <name evidence="4" type="ORF">PGABG01_1439300</name>
</gene>
<accession>A0ABY1UUZ5</accession>
<evidence type="ECO:0000313" key="5">
    <source>
        <dbReference type="Proteomes" id="UP000831156"/>
    </source>
</evidence>
<feature type="domain" description="Allantoicase" evidence="3">
    <location>
        <begin position="289"/>
        <end position="354"/>
    </location>
</feature>
<dbReference type="Proteomes" id="UP000831156">
    <property type="component" value="Chromosome 14"/>
</dbReference>
<dbReference type="InterPro" id="IPR008979">
    <property type="entry name" value="Galactose-bd-like_sf"/>
</dbReference>
<sequence length="555" mass="64926">MKESSSKQEGGVYNPLCNMNDKGSCRKRKLNEDDNISNDINEEDNNLKRKKQRKDIKNIRQIMNIFNGIFNWIVSKGMNRIPCKEIENINDVDFFNFNNVLSKHYGSKIIFVTDDSISKSENILGDDNKVGWITRRRRDVGHEWLIIKLKHPSIIYGIELNFDNIAEDVCPHLSIEVSENNAIDDIIKEEEFILNERDKVGNFTTFTKNEIEDNVSDNTKVEKNKDMENIKNMDILKDTENIKNEQTIKRVENIKNIHGTQNIVNYDKNSKRKSYNFLDSYKIDKSISDLLEQQNTPWVELLQADCVDFLKTVGKKKTYYFKINNEDLIKKPWTHIRVNLYPDGGINKINFFGEFISLFKKHTIISKQKIFLNKPENGCTLIYYHCDHIYKGHPKYIIDSYKTDGFCTRRLINRPPIILRTLTNNSICNSSIFKFGVRGIVENFSIDIGNYKYDHPECIQIYLLDCIDILTLNLLEQKKIFEEDEKLLKKKIQWIQLPPFKITTTNQKKTFFHFNLLEYNLTHMERTATHFKISILPDGGISQINVIGTVLSTSL</sequence>
<feature type="domain" description="Allantoicase" evidence="3">
    <location>
        <begin position="402"/>
        <end position="550"/>
    </location>
</feature>
<reference evidence="4" key="1">
    <citation type="submission" date="2016-09" db="EMBL/GenBank/DDBJ databases">
        <authorList>
            <consortium name="Pathogen Informatics"/>
            <person name="Sun Q."/>
            <person name="Inoue M."/>
        </authorList>
    </citation>
    <scope>NUCLEOTIDE SEQUENCE</scope>
</reference>
<dbReference type="InterPro" id="IPR015908">
    <property type="entry name" value="Allantoicase_dom"/>
</dbReference>